<evidence type="ECO:0000256" key="2">
    <source>
        <dbReference type="ARBA" id="ARBA00022475"/>
    </source>
</evidence>
<keyword evidence="3 13" id="KW-0812">Transmembrane</keyword>
<dbReference type="Pfam" id="PF22843">
    <property type="entry name" value="CATSPERE_NTD2"/>
    <property type="match status" value="1"/>
</dbReference>
<feature type="domain" description="CATSPERD/E C-terminal" evidence="19">
    <location>
        <begin position="729"/>
        <end position="926"/>
    </location>
</feature>
<accession>A0A4X1T3V8</accession>
<evidence type="ECO:0000256" key="5">
    <source>
        <dbReference type="ARBA" id="ARBA00022846"/>
    </source>
</evidence>
<evidence type="ECO:0000256" key="10">
    <source>
        <dbReference type="ARBA" id="ARBA00023180"/>
    </source>
</evidence>
<feature type="domain" description="CATSPERE Ig-like" evidence="18">
    <location>
        <begin position="587"/>
        <end position="697"/>
    </location>
</feature>
<dbReference type="ExpressionAtlas" id="A0A4X1T3V8">
    <property type="expression patterns" value="baseline and differential"/>
</dbReference>
<dbReference type="Proteomes" id="UP000314985">
    <property type="component" value="Chromosome 10"/>
</dbReference>
<protein>
    <submittedName>
        <fullName evidence="20">Catsper channel auxiliary subunit epsilon</fullName>
    </submittedName>
</protein>
<dbReference type="Pfam" id="PF22850">
    <property type="entry name" value="CATSPERD-E_C"/>
    <property type="match status" value="1"/>
</dbReference>
<reference evidence="20" key="2">
    <citation type="submission" date="2025-08" db="UniProtKB">
        <authorList>
            <consortium name="Ensembl"/>
        </authorList>
    </citation>
    <scope>IDENTIFICATION</scope>
</reference>
<dbReference type="PROSITE" id="PS51257">
    <property type="entry name" value="PROKAR_LIPOPROTEIN"/>
    <property type="match status" value="1"/>
</dbReference>
<keyword evidence="2" id="KW-1003">Cell membrane</keyword>
<feature type="domain" description="CATSPERE second N-terminal" evidence="16">
    <location>
        <begin position="102"/>
        <end position="187"/>
    </location>
</feature>
<evidence type="ECO:0000256" key="4">
    <source>
        <dbReference type="ARBA" id="ARBA00022729"/>
    </source>
</evidence>
<dbReference type="GeneID" id="100514914"/>
<evidence type="ECO:0000256" key="7">
    <source>
        <dbReference type="ARBA" id="ARBA00023069"/>
    </source>
</evidence>
<evidence type="ECO:0000256" key="13">
    <source>
        <dbReference type="SAM" id="Phobius"/>
    </source>
</evidence>
<dbReference type="RefSeq" id="XP_003130612.1">
    <property type="nucleotide sequence ID" value="XM_003130564.4"/>
</dbReference>
<proteinExistence type="inferred from homology"/>
<keyword evidence="6 13" id="KW-1133">Transmembrane helix</keyword>
<evidence type="ECO:0000259" key="19">
    <source>
        <dbReference type="Pfam" id="PF22850"/>
    </source>
</evidence>
<dbReference type="GO" id="GO:0036128">
    <property type="term" value="C:CatSper complex"/>
    <property type="evidence" value="ECO:0007669"/>
    <property type="project" value="InterPro"/>
</dbReference>
<dbReference type="InterPro" id="IPR028751">
    <property type="entry name" value="CATSPERD/E"/>
</dbReference>
<gene>
    <name evidence="20" type="primary">CATSPERE</name>
</gene>
<evidence type="ECO:0000256" key="6">
    <source>
        <dbReference type="ARBA" id="ARBA00022989"/>
    </source>
</evidence>
<sequence length="951" mass="110168">MSARGVAVLLSWLSCCGSALWRYSSNSPNYRIFSTRSTIKLEYEGTLFSEWSVPRTCSIKNKSSPKTELRCSSPGVQTIRPIVTGPDLEEERYLSVDVSHTCFLWYYNVINFIHNLTQVVTVWIYDPENADPNELLRNANEPSLNSIILSKQFATLGQKPTIQTFLERKVYFPHRQMKNGAWQITIPMNSDVLKEIEGNQVAFQDCFIADILFLLTTPLLTMPEIPGFLPISSPQGSQLIADWAACVPSSVVVVADMETFQTNNSFHTWTRIRVPPNILTDDERHSVSDVTLSEDGIFFLINDILYIKKFSAFTRLGEDVNLPNGGIIGITSRKWCWVKYLLKDKGRRSNMAVWTENEVYLGYTSLEFVKIITTEKLKELLNLSSAATLTIHNVEYTGHPLELAVLLNYCMTCNAIKKIYLAIYNEDTKQWVYQDFALDVTIDTFLIPHFIYSAMPELILQDKHRIYYYYHNFTDTGVVQTPTEFGNLSSLSHNSIIHDVFIDYYGNIMVKMENNVMFYFKINIKDALKLHLWTNSTIKSLISLNSSGQIYLIYVFENGTVHPQEYPLKLEAQSVTFNTKEKCPFMAFHNNIFGVFYFLDKGQNLTVWAQIVYLENIGLYIIVESYGPNILEKKDHVHYEIASGYCTKTMTITFSQNINYEAVDDYFKLQHENTGLLLVRVRPSDYAKTCPVAPKVFQIAVGCDAGKFIAVKGFNKKECLHYDFFYIIEKSYLRTRPSKHLRVQYNWEKYGCPLRVDFREKFHPLIQLYNENGYVEDVEVNFIVWEIHGRDDYSFNTTMKKSGCLNEAQTWKSMTKLNKHLPLEEAWGPENYKHCFSYAIGKPGDLNQPYEIINKSNHNHLVWPLDHSGMYVFRVKILDPNYSFCNLTTIFAIETFGMIPSPSAYLVAAFLFLLMLLFFTILVLSYFHYMRIYREYIYVPFYKSERKPKNN</sequence>
<dbReference type="KEGG" id="ssc:100514914"/>
<evidence type="ECO:0000259" key="15">
    <source>
        <dbReference type="Pfam" id="PF22841"/>
    </source>
</evidence>
<dbReference type="Ensembl" id="ENSSSCT00070011772.1">
    <property type="protein sequence ID" value="ENSSSCP00070009696.1"/>
    <property type="gene ID" value="ENSSSCG00070006176.1"/>
</dbReference>
<evidence type="ECO:0000256" key="12">
    <source>
        <dbReference type="ARBA" id="ARBA00037793"/>
    </source>
</evidence>
<feature type="domain" description="CATSPERE beta-propeller" evidence="17">
    <location>
        <begin position="228"/>
        <end position="577"/>
    </location>
</feature>
<name>A0A4X1T3V8_PIG</name>
<dbReference type="OrthoDB" id="5968869at2759"/>
<dbReference type="PANTHER" id="PTHR33722:SF3">
    <property type="entry name" value="CATION CHANNEL SPERM-ASSOCIATED AUXILIARY SUBUNIT EPSILON"/>
    <property type="match status" value="1"/>
</dbReference>
<keyword evidence="4 14" id="KW-0732">Signal</keyword>
<dbReference type="Pfam" id="PF22849">
    <property type="entry name" value="CATSPERE_Ig-like"/>
    <property type="match status" value="1"/>
</dbReference>
<evidence type="ECO:0000256" key="8">
    <source>
        <dbReference type="ARBA" id="ARBA00023136"/>
    </source>
</evidence>
<evidence type="ECO:0000256" key="11">
    <source>
        <dbReference type="ARBA" id="ARBA00023273"/>
    </source>
</evidence>
<dbReference type="AlphaFoldDB" id="A0A4X1T3V8"/>
<dbReference type="InterPro" id="IPR053817">
    <property type="entry name" value="CATSPERE_NTD2"/>
</dbReference>
<evidence type="ECO:0000259" key="17">
    <source>
        <dbReference type="Pfam" id="PF22844"/>
    </source>
</evidence>
<dbReference type="PANTHER" id="PTHR33722">
    <property type="entry name" value="CATION CHANNEL SPERM-ASSOCIATED PROTEIN SUBUNIT DELTA-RELATED"/>
    <property type="match status" value="1"/>
</dbReference>
<keyword evidence="11" id="KW-0966">Cell projection</keyword>
<dbReference type="Pfam" id="PF22841">
    <property type="entry name" value="CATSPERE_NTD1"/>
    <property type="match status" value="1"/>
</dbReference>
<comment type="subcellular location">
    <subcellularLocation>
        <location evidence="12">Cell projection</location>
        <location evidence="12">Cilium</location>
        <location evidence="12">Flagellum membrane</location>
        <topology evidence="12">Single-pass type I membrane protein</topology>
    </subcellularLocation>
</comment>
<evidence type="ECO:0000256" key="1">
    <source>
        <dbReference type="ARBA" id="ARBA00010246"/>
    </source>
</evidence>
<evidence type="ECO:0000256" key="14">
    <source>
        <dbReference type="SAM" id="SignalP"/>
    </source>
</evidence>
<keyword evidence="5" id="KW-0282">Flagellum</keyword>
<evidence type="ECO:0000256" key="9">
    <source>
        <dbReference type="ARBA" id="ARBA00023157"/>
    </source>
</evidence>
<dbReference type="Pfam" id="PF22844">
    <property type="entry name" value="Beta-prop_CATSPERE"/>
    <property type="match status" value="1"/>
</dbReference>
<comment type="similarity">
    <text evidence="1">Belongs to the CATSPERD family.</text>
</comment>
<keyword evidence="9" id="KW-1015">Disulfide bond</keyword>
<evidence type="ECO:0000259" key="16">
    <source>
        <dbReference type="Pfam" id="PF22843"/>
    </source>
</evidence>
<evidence type="ECO:0000256" key="3">
    <source>
        <dbReference type="ARBA" id="ARBA00022692"/>
    </source>
</evidence>
<feature type="chain" id="PRO_5021274885" evidence="14">
    <location>
        <begin position="19"/>
        <end position="951"/>
    </location>
</feature>
<keyword evidence="10" id="KW-0325">Glycoprotein</keyword>
<organism evidence="20 21">
    <name type="scientific">Sus scrofa</name>
    <name type="common">Pig</name>
    <dbReference type="NCBI Taxonomy" id="9823"/>
    <lineage>
        <taxon>Eukaryota</taxon>
        <taxon>Metazoa</taxon>
        <taxon>Chordata</taxon>
        <taxon>Craniata</taxon>
        <taxon>Vertebrata</taxon>
        <taxon>Euteleostomi</taxon>
        <taxon>Mammalia</taxon>
        <taxon>Eutheria</taxon>
        <taxon>Laurasiatheria</taxon>
        <taxon>Artiodactyla</taxon>
        <taxon>Suina</taxon>
        <taxon>Suidae</taxon>
        <taxon>Sus</taxon>
    </lineage>
</organism>
<dbReference type="InterPro" id="IPR053814">
    <property type="entry name" value="CATSPERD/E_C"/>
</dbReference>
<evidence type="ECO:0000259" key="18">
    <source>
        <dbReference type="Pfam" id="PF22849"/>
    </source>
</evidence>
<dbReference type="CTD" id="257044"/>
<feature type="transmembrane region" description="Helical" evidence="13">
    <location>
        <begin position="904"/>
        <end position="927"/>
    </location>
</feature>
<feature type="signal peptide" evidence="14">
    <location>
        <begin position="1"/>
        <end position="18"/>
    </location>
</feature>
<keyword evidence="8 13" id="KW-0472">Membrane</keyword>
<dbReference type="InterPro" id="IPR053815">
    <property type="entry name" value="CATSPERE_Ig-like"/>
</dbReference>
<dbReference type="InterPro" id="IPR053816">
    <property type="entry name" value="CATSPERE_beta-prop"/>
</dbReference>
<reference evidence="20 21" key="1">
    <citation type="submission" date="2017-08" db="EMBL/GenBank/DDBJ databases">
        <title>USMARCv1.0.</title>
        <authorList>
            <person name="Hannum G.I."/>
            <person name="Koren S."/>
            <person name="Schroeder S.G."/>
            <person name="Chin S.C."/>
            <person name="Nonneman D.J."/>
            <person name="Becker S.A."/>
            <person name="Rosen B.D."/>
            <person name="Bickhart D.M."/>
            <person name="Putnam N.H."/>
            <person name="Green R.E."/>
            <person name="Tuggle C.K."/>
            <person name="Liu H."/>
            <person name="Rohrer G.A."/>
            <person name="Warr A."/>
            <person name="Hall R."/>
            <person name="Kim K."/>
            <person name="Hume D.A."/>
            <person name="Talbot R."/>
            <person name="Chow W."/>
            <person name="Howe K."/>
            <person name="Schwartz A.S."/>
            <person name="Watson M."/>
            <person name="Archibald A.L."/>
            <person name="Phillippy A.M."/>
            <person name="Smith T.P.L."/>
        </authorList>
    </citation>
    <scope>NUCLEOTIDE SEQUENCE [LARGE SCALE GENOMIC DNA]</scope>
</reference>
<dbReference type="InterPro" id="IPR053818">
    <property type="entry name" value="CATSPERE_NTD1"/>
</dbReference>
<feature type="domain" description="CATSPERE first N-terminal" evidence="15">
    <location>
        <begin position="8"/>
        <end position="97"/>
    </location>
</feature>
<evidence type="ECO:0000313" key="20">
    <source>
        <dbReference type="Ensembl" id="ENSSSCP00070009696.1"/>
    </source>
</evidence>
<keyword evidence="7" id="KW-0969">Cilium</keyword>
<evidence type="ECO:0000313" key="21">
    <source>
        <dbReference type="Proteomes" id="UP000314985"/>
    </source>
</evidence>